<dbReference type="AlphaFoldDB" id="A0A8K0USI6"/>
<dbReference type="Proteomes" id="UP000813824">
    <property type="component" value="Unassembled WGS sequence"/>
</dbReference>
<proteinExistence type="predicted"/>
<organism evidence="1 2">
    <name type="scientific">Cristinia sonorae</name>
    <dbReference type="NCBI Taxonomy" id="1940300"/>
    <lineage>
        <taxon>Eukaryota</taxon>
        <taxon>Fungi</taxon>
        <taxon>Dikarya</taxon>
        <taxon>Basidiomycota</taxon>
        <taxon>Agaricomycotina</taxon>
        <taxon>Agaricomycetes</taxon>
        <taxon>Agaricomycetidae</taxon>
        <taxon>Agaricales</taxon>
        <taxon>Pleurotineae</taxon>
        <taxon>Stephanosporaceae</taxon>
        <taxon>Cristinia</taxon>
    </lineage>
</organism>
<dbReference type="EMBL" id="JAEVFJ010000012">
    <property type="protein sequence ID" value="KAH8101632.1"/>
    <property type="molecule type" value="Genomic_DNA"/>
</dbReference>
<sequence length="167" mass="18590">MSYQLSASRYRPDSVCARLMRRCGASVGIGIGQFKSVSARFQPDCVLWHSLSMWTMVSALLFTTSLPCPRTRDPRQVSEVSDILVVAELKVPGTVSTPQYSCACKGPTSSARARRWCTRTTTAMGPRRGNAGAVLHTLRSRDLALQNYGNRHHGLSNRRTLILRHER</sequence>
<accession>A0A8K0USI6</accession>
<keyword evidence="2" id="KW-1185">Reference proteome</keyword>
<gene>
    <name evidence="1" type="ORF">BXZ70DRAFT_106079</name>
</gene>
<comment type="caution">
    <text evidence="1">The sequence shown here is derived from an EMBL/GenBank/DDBJ whole genome shotgun (WGS) entry which is preliminary data.</text>
</comment>
<evidence type="ECO:0000313" key="1">
    <source>
        <dbReference type="EMBL" id="KAH8101632.1"/>
    </source>
</evidence>
<reference evidence="1" key="1">
    <citation type="journal article" date="2021" name="New Phytol.">
        <title>Evolutionary innovations through gain and loss of genes in the ectomycorrhizal Boletales.</title>
        <authorList>
            <person name="Wu G."/>
            <person name="Miyauchi S."/>
            <person name="Morin E."/>
            <person name="Kuo A."/>
            <person name="Drula E."/>
            <person name="Varga T."/>
            <person name="Kohler A."/>
            <person name="Feng B."/>
            <person name="Cao Y."/>
            <person name="Lipzen A."/>
            <person name="Daum C."/>
            <person name="Hundley H."/>
            <person name="Pangilinan J."/>
            <person name="Johnson J."/>
            <person name="Barry K."/>
            <person name="LaButti K."/>
            <person name="Ng V."/>
            <person name="Ahrendt S."/>
            <person name="Min B."/>
            <person name="Choi I.G."/>
            <person name="Park H."/>
            <person name="Plett J.M."/>
            <person name="Magnuson J."/>
            <person name="Spatafora J.W."/>
            <person name="Nagy L.G."/>
            <person name="Henrissat B."/>
            <person name="Grigoriev I.V."/>
            <person name="Yang Z.L."/>
            <person name="Xu J."/>
            <person name="Martin F.M."/>
        </authorList>
    </citation>
    <scope>NUCLEOTIDE SEQUENCE</scope>
    <source>
        <strain evidence="1">KKN 215</strain>
    </source>
</reference>
<name>A0A8K0USI6_9AGAR</name>
<protein>
    <submittedName>
        <fullName evidence="1">Uncharacterized protein</fullName>
    </submittedName>
</protein>
<evidence type="ECO:0000313" key="2">
    <source>
        <dbReference type="Proteomes" id="UP000813824"/>
    </source>
</evidence>